<accession>A0A1G5GKY9</accession>
<keyword evidence="2" id="KW-1185">Reference proteome</keyword>
<reference evidence="2" key="1">
    <citation type="submission" date="2016-10" db="EMBL/GenBank/DDBJ databases">
        <authorList>
            <person name="Varghese N."/>
            <person name="Submissions S."/>
        </authorList>
    </citation>
    <scope>NUCLEOTIDE SEQUENCE [LARGE SCALE GENOMIC DNA]</scope>
    <source>
        <strain evidence="2">XBD2006</strain>
    </source>
</reference>
<sequence length="51" mass="6127">MKTRTKQRANRKLKLAMLDRRDACGVYDPTPYEAVKEMIKENRENKEWRAS</sequence>
<protein>
    <submittedName>
        <fullName evidence="1">Uncharacterized protein</fullName>
    </submittedName>
</protein>
<gene>
    <name evidence="1" type="ORF">SAMN02910451_02922</name>
</gene>
<dbReference type="EMBL" id="FMUR01000022">
    <property type="protein sequence ID" value="SCY52193.1"/>
    <property type="molecule type" value="Genomic_DNA"/>
</dbReference>
<organism evidence="1 2">
    <name type="scientific">Butyrivibrio hungatei</name>
    <dbReference type="NCBI Taxonomy" id="185008"/>
    <lineage>
        <taxon>Bacteria</taxon>
        <taxon>Bacillati</taxon>
        <taxon>Bacillota</taxon>
        <taxon>Clostridia</taxon>
        <taxon>Lachnospirales</taxon>
        <taxon>Lachnospiraceae</taxon>
        <taxon>Butyrivibrio</taxon>
    </lineage>
</organism>
<dbReference type="AlphaFoldDB" id="A0A1G5GKY9"/>
<evidence type="ECO:0000313" key="2">
    <source>
        <dbReference type="Proteomes" id="UP000183047"/>
    </source>
</evidence>
<dbReference type="RefSeq" id="WP_155838999.1">
    <property type="nucleotide sequence ID" value="NZ_FMUR01000022.1"/>
</dbReference>
<evidence type="ECO:0000313" key="1">
    <source>
        <dbReference type="EMBL" id="SCY52193.1"/>
    </source>
</evidence>
<dbReference type="Proteomes" id="UP000183047">
    <property type="component" value="Unassembled WGS sequence"/>
</dbReference>
<proteinExistence type="predicted"/>
<name>A0A1G5GKY9_9FIRM</name>